<reference evidence="2" key="1">
    <citation type="submission" date="2013-07" db="EMBL/GenBank/DDBJ databases">
        <title>Sub-species coevolution in mutualistic symbiosis.</title>
        <authorList>
            <person name="Murfin K."/>
            <person name="Klassen J."/>
            <person name="Lee M."/>
            <person name="Forst S."/>
            <person name="Stock P."/>
            <person name="Goodrich-Blair H."/>
        </authorList>
    </citation>
    <scope>NUCLEOTIDE SEQUENCE [LARGE SCALE GENOMIC DNA]</scope>
    <source>
        <strain evidence="2">Kraussei Quebec</strain>
    </source>
</reference>
<dbReference type="AlphaFoldDB" id="A0A077PK50"/>
<accession>A0A077PK50</accession>
<keyword evidence="2" id="KW-0808">Transferase</keyword>
<dbReference type="InterPro" id="IPR029044">
    <property type="entry name" value="Nucleotide-diphossugar_trans"/>
</dbReference>
<comment type="caution">
    <text evidence="2">The sequence shown here is derived from an EMBL/GenBank/DDBJ whole genome shotgun (WGS) entry which is preliminary data.</text>
</comment>
<dbReference type="InterPro" id="IPR001173">
    <property type="entry name" value="Glyco_trans_2-like"/>
</dbReference>
<dbReference type="GO" id="GO:0016758">
    <property type="term" value="F:hexosyltransferase activity"/>
    <property type="evidence" value="ECO:0007669"/>
    <property type="project" value="UniProtKB-ARBA"/>
</dbReference>
<feature type="domain" description="Glycosyltransferase 2-like" evidence="1">
    <location>
        <begin position="8"/>
        <end position="128"/>
    </location>
</feature>
<dbReference type="PANTHER" id="PTHR22916">
    <property type="entry name" value="GLYCOSYLTRANSFERASE"/>
    <property type="match status" value="1"/>
</dbReference>
<dbReference type="HOGENOM" id="CLU_025996_0_4_6"/>
<evidence type="ECO:0000313" key="3">
    <source>
        <dbReference type="Proteomes" id="UP000028500"/>
    </source>
</evidence>
<keyword evidence="3" id="KW-1185">Reference proteome</keyword>
<dbReference type="PANTHER" id="PTHR22916:SF3">
    <property type="entry name" value="UDP-GLCNAC:BETAGAL BETA-1,3-N-ACETYLGLUCOSAMINYLTRANSFERASE-LIKE PROTEIN 1"/>
    <property type="match status" value="1"/>
</dbReference>
<evidence type="ECO:0000313" key="2">
    <source>
        <dbReference type="EMBL" id="CDH20997.1"/>
    </source>
</evidence>
<name>A0A077PK50_XENBV</name>
<proteinExistence type="predicted"/>
<dbReference type="Gene3D" id="3.90.550.10">
    <property type="entry name" value="Spore Coat Polysaccharide Biosynthesis Protein SpsA, Chain A"/>
    <property type="match status" value="1"/>
</dbReference>
<dbReference type="Proteomes" id="UP000028500">
    <property type="component" value="Unassembled WGS sequence"/>
</dbReference>
<protein>
    <submittedName>
        <fullName evidence="2">Beta-1,3-glucosyltransferase</fullName>
    </submittedName>
</protein>
<organism evidence="2 3">
    <name type="scientific">Xenorhabdus bovienii str. kraussei Quebec</name>
    <dbReference type="NCBI Taxonomy" id="1398203"/>
    <lineage>
        <taxon>Bacteria</taxon>
        <taxon>Pseudomonadati</taxon>
        <taxon>Pseudomonadota</taxon>
        <taxon>Gammaproteobacteria</taxon>
        <taxon>Enterobacterales</taxon>
        <taxon>Morganellaceae</taxon>
        <taxon>Xenorhabdus</taxon>
    </lineage>
</organism>
<dbReference type="EMBL" id="CBSY010000210">
    <property type="protein sequence ID" value="CDH20997.1"/>
    <property type="molecule type" value="Genomic_DNA"/>
</dbReference>
<gene>
    <name evidence="2" type="ORF">XBKQ1_2880012</name>
</gene>
<dbReference type="RefSeq" id="WP_051861390.1">
    <property type="nucleotide sequence ID" value="NZ_CAWLZI010000269.1"/>
</dbReference>
<dbReference type="Pfam" id="PF00535">
    <property type="entry name" value="Glycos_transf_2"/>
    <property type="match status" value="1"/>
</dbReference>
<sequence>MHNSPLVTVIIPSYNHEKFIESCILSIINQSYKNIELIVIDDGSKDNSHNLISNLNKKHNFIYIRKENSGLSNTLNIGIKKAKGKYIAFCASDDMYHPDKTKKQVHAMESNTESSFSYAKSYVIDDNDNVLINPTLSYNKNLSNQITFEDIFTFKKTIPVTGMYITEFLINVGCFDSKLTAEDYDINLRTINKTSFLFIDEHLYYYRSPLAIGSERKRLPMRVDVSESHLKTINKFSTHPLHRKALIQWNLRRFIMFSAYKKTKFYAIKGMLGSMVKCTNICYLKSIIKLLFFWK</sequence>
<evidence type="ECO:0000259" key="1">
    <source>
        <dbReference type="Pfam" id="PF00535"/>
    </source>
</evidence>
<dbReference type="SUPFAM" id="SSF53448">
    <property type="entry name" value="Nucleotide-diphospho-sugar transferases"/>
    <property type="match status" value="1"/>
</dbReference>
<dbReference type="OrthoDB" id="9801954at2"/>